<dbReference type="Pfam" id="PF02653">
    <property type="entry name" value="BPD_transp_2"/>
    <property type="match status" value="1"/>
</dbReference>
<name>A0A923LF66_9FIRM</name>
<evidence type="ECO:0000256" key="2">
    <source>
        <dbReference type="ARBA" id="ARBA00022475"/>
    </source>
</evidence>
<feature type="transmembrane region" description="Helical" evidence="6">
    <location>
        <begin position="13"/>
        <end position="30"/>
    </location>
</feature>
<keyword evidence="4 6" id="KW-1133">Transmembrane helix</keyword>
<evidence type="ECO:0000313" key="8">
    <source>
        <dbReference type="Proteomes" id="UP000649345"/>
    </source>
</evidence>
<evidence type="ECO:0000256" key="3">
    <source>
        <dbReference type="ARBA" id="ARBA00022692"/>
    </source>
</evidence>
<evidence type="ECO:0000256" key="1">
    <source>
        <dbReference type="ARBA" id="ARBA00004651"/>
    </source>
</evidence>
<comment type="caution">
    <text evidence="7">The sequence shown here is derived from an EMBL/GenBank/DDBJ whole genome shotgun (WGS) entry which is preliminary data.</text>
</comment>
<evidence type="ECO:0000256" key="6">
    <source>
        <dbReference type="SAM" id="Phobius"/>
    </source>
</evidence>
<sequence>MKKANILEFVSRFGTYMIVIILVGLGCVISDKFLSTTNLINILDAVSYLGILASGMALVTYCGQSVDLSTPSTIAVASFVSILTLRFGMIPMILCTLLSGALIGLFNGLIVGKFRINTVVWTLAVSFVFAGLIRVIFGSANIYVTTGNTRAFEQISRYRISGRIPLGVVVMVALMIGLHIFVSRSRIGRQLKLVGCSELVARYSGINVLRIITLSFVGSGMAAAITGLFIASLSKSACYNYGTGYEFRAITAVVLSGMVLDGGRGSIAGVLGGVLAIGLLNNIMTLLGLNSFLQDVVTGIVFIVIVWFTNYTKTKLEALNG</sequence>
<dbReference type="CDD" id="cd06579">
    <property type="entry name" value="TM_PBP1_transp_AraH_like"/>
    <property type="match status" value="1"/>
</dbReference>
<dbReference type="PROSITE" id="PS51257">
    <property type="entry name" value="PROKAR_LIPOPROTEIN"/>
    <property type="match status" value="1"/>
</dbReference>
<dbReference type="GO" id="GO:0005886">
    <property type="term" value="C:plasma membrane"/>
    <property type="evidence" value="ECO:0007669"/>
    <property type="project" value="UniProtKB-SubCell"/>
</dbReference>
<evidence type="ECO:0000313" key="7">
    <source>
        <dbReference type="EMBL" id="MBC5661152.1"/>
    </source>
</evidence>
<dbReference type="EMBL" id="JACOOR010000012">
    <property type="protein sequence ID" value="MBC5661152.1"/>
    <property type="molecule type" value="Genomic_DNA"/>
</dbReference>
<dbReference type="Proteomes" id="UP000649345">
    <property type="component" value="Unassembled WGS sequence"/>
</dbReference>
<gene>
    <name evidence="7" type="ORF">H8S44_15490</name>
</gene>
<dbReference type="PANTHER" id="PTHR32196">
    <property type="entry name" value="ABC TRANSPORTER PERMEASE PROTEIN YPHD-RELATED-RELATED"/>
    <property type="match status" value="1"/>
</dbReference>
<dbReference type="GO" id="GO:0022857">
    <property type="term" value="F:transmembrane transporter activity"/>
    <property type="evidence" value="ECO:0007669"/>
    <property type="project" value="InterPro"/>
</dbReference>
<comment type="subcellular location">
    <subcellularLocation>
        <location evidence="1">Cell membrane</location>
        <topology evidence="1">Multi-pass membrane protein</topology>
    </subcellularLocation>
</comment>
<keyword evidence="3 6" id="KW-0812">Transmembrane</keyword>
<accession>A0A923LF66</accession>
<protein>
    <submittedName>
        <fullName evidence="7">ABC transporter permease</fullName>
    </submittedName>
</protein>
<dbReference type="RefSeq" id="WP_186872271.1">
    <property type="nucleotide sequence ID" value="NZ_JACOOR010000012.1"/>
</dbReference>
<feature type="transmembrane region" description="Helical" evidence="6">
    <location>
        <begin position="118"/>
        <end position="144"/>
    </location>
</feature>
<evidence type="ECO:0000256" key="4">
    <source>
        <dbReference type="ARBA" id="ARBA00022989"/>
    </source>
</evidence>
<feature type="transmembrane region" description="Helical" evidence="6">
    <location>
        <begin position="292"/>
        <end position="311"/>
    </location>
</feature>
<keyword evidence="5 6" id="KW-0472">Membrane</keyword>
<evidence type="ECO:0000256" key="5">
    <source>
        <dbReference type="ARBA" id="ARBA00023136"/>
    </source>
</evidence>
<dbReference type="InterPro" id="IPR001851">
    <property type="entry name" value="ABC_transp_permease"/>
</dbReference>
<feature type="transmembrane region" description="Helical" evidence="6">
    <location>
        <begin position="267"/>
        <end position="286"/>
    </location>
</feature>
<proteinExistence type="predicted"/>
<feature type="transmembrane region" description="Helical" evidence="6">
    <location>
        <begin position="211"/>
        <end position="233"/>
    </location>
</feature>
<dbReference type="AlphaFoldDB" id="A0A923LF66"/>
<organism evidence="7 8">
    <name type="scientific">Anaerosacchariphilus hominis</name>
    <dbReference type="NCBI Taxonomy" id="2763017"/>
    <lineage>
        <taxon>Bacteria</taxon>
        <taxon>Bacillati</taxon>
        <taxon>Bacillota</taxon>
        <taxon>Clostridia</taxon>
        <taxon>Lachnospirales</taxon>
        <taxon>Lachnospiraceae</taxon>
        <taxon>Anaerosacchariphilus</taxon>
    </lineage>
</organism>
<feature type="transmembrane region" description="Helical" evidence="6">
    <location>
        <begin position="164"/>
        <end position="182"/>
    </location>
</feature>
<feature type="transmembrane region" description="Helical" evidence="6">
    <location>
        <begin position="73"/>
        <end position="106"/>
    </location>
</feature>
<keyword evidence="8" id="KW-1185">Reference proteome</keyword>
<reference evidence="7" key="1">
    <citation type="submission" date="2020-08" db="EMBL/GenBank/DDBJ databases">
        <title>Genome public.</title>
        <authorList>
            <person name="Liu C."/>
            <person name="Sun Q."/>
        </authorList>
    </citation>
    <scope>NUCLEOTIDE SEQUENCE</scope>
    <source>
        <strain evidence="7">NSJ-68</strain>
    </source>
</reference>
<feature type="transmembrane region" description="Helical" evidence="6">
    <location>
        <begin position="42"/>
        <end position="61"/>
    </location>
</feature>
<keyword evidence="2" id="KW-1003">Cell membrane</keyword>